<sequence>MGSNEHDGQPAGSRRGLGRGLFGAARPLKAATSAAGTFRAGKAKRTARREREAARREALREARAAQDPTARAVHTRNAVLRWTHQRYQAGDRAPVCGGFMKTPGASFDGVPLELGDLQGALEYLTERDLVELHHPMHWTDPGYRESCTAQRLSLTRLGIDCAESGMTVSDFLHPRPAVGDTYNTTVHAGAQGTQIGRQNTMHNAWGLDANALLRFAGEVLAKLPELGLDAPAEAELEHEAGALRDVASARRPDPTALRRAYDAVMNALGRAPESTVGQWLHEAGTAAINNVLGGGG</sequence>
<dbReference type="OrthoDB" id="10011110at2"/>
<name>A0A7U9PVR0_9ACTN</name>
<organism evidence="2 3">
    <name type="scientific">Streptomyces chrestomyceticus JCM 4735</name>
    <dbReference type="NCBI Taxonomy" id="1306181"/>
    <lineage>
        <taxon>Bacteria</taxon>
        <taxon>Bacillati</taxon>
        <taxon>Actinomycetota</taxon>
        <taxon>Actinomycetes</taxon>
        <taxon>Kitasatosporales</taxon>
        <taxon>Streptomycetaceae</taxon>
        <taxon>Streptomyces</taxon>
    </lineage>
</organism>
<dbReference type="Proteomes" id="UP000287830">
    <property type="component" value="Unassembled WGS sequence"/>
</dbReference>
<gene>
    <name evidence="2" type="ORF">OEIGOIKO_00260</name>
</gene>
<dbReference type="EMBL" id="BHZC01000001">
    <property type="protein sequence ID" value="GCD32545.1"/>
    <property type="molecule type" value="Genomic_DNA"/>
</dbReference>
<protein>
    <submittedName>
        <fullName evidence="2">Uncharacterized protein</fullName>
    </submittedName>
</protein>
<dbReference type="AlphaFoldDB" id="A0A7U9PVR0"/>
<feature type="compositionally biased region" description="Basic and acidic residues" evidence="1">
    <location>
        <begin position="49"/>
        <end position="64"/>
    </location>
</feature>
<reference evidence="2 3" key="1">
    <citation type="submission" date="2018-11" db="EMBL/GenBank/DDBJ databases">
        <title>Whole genome sequence of Streptomyces chrestomyceticus NBRC 13444(T).</title>
        <authorList>
            <person name="Komaki H."/>
            <person name="Tamura T."/>
        </authorList>
    </citation>
    <scope>NUCLEOTIDE SEQUENCE [LARGE SCALE GENOMIC DNA]</scope>
    <source>
        <strain evidence="2 3">NBRC 13444</strain>
    </source>
</reference>
<dbReference type="GeneID" id="95619347"/>
<evidence type="ECO:0000256" key="1">
    <source>
        <dbReference type="SAM" id="MobiDB-lite"/>
    </source>
</evidence>
<evidence type="ECO:0000313" key="2">
    <source>
        <dbReference type="EMBL" id="GCD32545.1"/>
    </source>
</evidence>
<evidence type="ECO:0000313" key="3">
    <source>
        <dbReference type="Proteomes" id="UP000287830"/>
    </source>
</evidence>
<proteinExistence type="predicted"/>
<dbReference type="RefSeq" id="WP_125043103.1">
    <property type="nucleotide sequence ID" value="NZ_BHZC01000001.1"/>
</dbReference>
<feature type="region of interest" description="Disordered" evidence="1">
    <location>
        <begin position="1"/>
        <end position="72"/>
    </location>
</feature>
<comment type="caution">
    <text evidence="2">The sequence shown here is derived from an EMBL/GenBank/DDBJ whole genome shotgun (WGS) entry which is preliminary data.</text>
</comment>
<accession>A0A7U9PVR0</accession>